<dbReference type="AlphaFoldDB" id="E6PWL8"/>
<sequence length="170" mass="19277">MLYLLDANVLITANNTYYPLDQIPEFWSWVHHQAISNRIKIPREIMEEIVAGRRDNDPLIDWISTPEIKFALLLDEDVDVALVQSVVYTAYAPDLRDDEVEKIGRDPFLIAYALAYPSGRTVVTTEVSRPTAIRNNRKIPDVCQTVGVASCGPFALNKALGFRTRWNVSK</sequence>
<dbReference type="Pfam" id="PF14367">
    <property type="entry name" value="DUF4411"/>
    <property type="match status" value="1"/>
</dbReference>
<organism evidence="1">
    <name type="scientific">mine drainage metagenome</name>
    <dbReference type="NCBI Taxonomy" id="410659"/>
    <lineage>
        <taxon>unclassified sequences</taxon>
        <taxon>metagenomes</taxon>
        <taxon>ecological metagenomes</taxon>
    </lineage>
</organism>
<protein>
    <submittedName>
        <fullName evidence="1">Uncharacterized protein</fullName>
    </submittedName>
</protein>
<reference evidence="1" key="1">
    <citation type="submission" date="2009-10" db="EMBL/GenBank/DDBJ databases">
        <title>Diversity of trophic interactions inside an arsenic-rich microbial ecosystem.</title>
        <authorList>
            <person name="Bertin P.N."/>
            <person name="Heinrich-Salmeron A."/>
            <person name="Pelletier E."/>
            <person name="Goulhen-Chollet F."/>
            <person name="Arsene-Ploetze F."/>
            <person name="Gallien S."/>
            <person name="Calteau A."/>
            <person name="Vallenet D."/>
            <person name="Casiot C."/>
            <person name="Chane-Woon-Ming B."/>
            <person name="Giloteaux L."/>
            <person name="Barakat M."/>
            <person name="Bonnefoy V."/>
            <person name="Bruneel O."/>
            <person name="Chandler M."/>
            <person name="Cleiss J."/>
            <person name="Duran R."/>
            <person name="Elbaz-Poulichet F."/>
            <person name="Fonknechten N."/>
            <person name="Lauga B."/>
            <person name="Mornico D."/>
            <person name="Ortet P."/>
            <person name="Schaeffer C."/>
            <person name="Siguier P."/>
            <person name="Alexander Thil Smith A."/>
            <person name="Van Dorsselaer A."/>
            <person name="Weissenbach J."/>
            <person name="Medigue C."/>
            <person name="Le Paslier D."/>
        </authorList>
    </citation>
    <scope>NUCLEOTIDE SEQUENCE</scope>
</reference>
<evidence type="ECO:0000313" key="1">
    <source>
        <dbReference type="EMBL" id="CBH99326.1"/>
    </source>
</evidence>
<proteinExistence type="predicted"/>
<comment type="caution">
    <text evidence="1">The sequence shown here is derived from an EMBL/GenBank/DDBJ whole genome shotgun (WGS) entry which is preliminary data.</text>
</comment>
<dbReference type="EMBL" id="CABN01000001">
    <property type="protein sequence ID" value="CBH99326.1"/>
    <property type="molecule type" value="Genomic_DNA"/>
</dbReference>
<dbReference type="InterPro" id="IPR016541">
    <property type="entry name" value="UCP008505"/>
</dbReference>
<name>E6PWL8_9ZZZZ</name>
<accession>E6PWL8</accession>
<gene>
    <name evidence="1" type="ORF">CARN3_0235</name>
</gene>